<dbReference type="Pfam" id="PF12833">
    <property type="entry name" value="HTH_18"/>
    <property type="match status" value="1"/>
</dbReference>
<dbReference type="SUPFAM" id="SSF51182">
    <property type="entry name" value="RmlC-like cupins"/>
    <property type="match status" value="1"/>
</dbReference>
<keyword evidence="1" id="KW-0805">Transcription regulation</keyword>
<protein>
    <submittedName>
        <fullName evidence="5">Transcriptional regulator, AraC family</fullName>
    </submittedName>
</protein>
<dbReference type="STRING" id="530564.Psta_4431"/>
<dbReference type="InterPro" id="IPR011051">
    <property type="entry name" value="RmlC_Cupin_sf"/>
</dbReference>
<keyword evidence="2" id="KW-0238">DNA-binding</keyword>
<dbReference type="PROSITE" id="PS00041">
    <property type="entry name" value="HTH_ARAC_FAMILY_1"/>
    <property type="match status" value="1"/>
</dbReference>
<feature type="domain" description="HTH araC/xylS-type" evidence="4">
    <location>
        <begin position="182"/>
        <end position="279"/>
    </location>
</feature>
<evidence type="ECO:0000313" key="6">
    <source>
        <dbReference type="Proteomes" id="UP000001887"/>
    </source>
</evidence>
<proteinExistence type="predicted"/>
<dbReference type="Proteomes" id="UP000001887">
    <property type="component" value="Chromosome"/>
</dbReference>
<evidence type="ECO:0000313" key="5">
    <source>
        <dbReference type="EMBL" id="ADB19076.1"/>
    </source>
</evidence>
<dbReference type="KEGG" id="psl:Psta_4431"/>
<dbReference type="PANTHER" id="PTHR46796">
    <property type="entry name" value="HTH-TYPE TRANSCRIPTIONAL ACTIVATOR RHAS-RELATED"/>
    <property type="match status" value="1"/>
</dbReference>
<accession>D2R5Z1</accession>
<dbReference type="InterPro" id="IPR018060">
    <property type="entry name" value="HTH_AraC"/>
</dbReference>
<dbReference type="InterPro" id="IPR018062">
    <property type="entry name" value="HTH_AraC-typ_CS"/>
</dbReference>
<dbReference type="GO" id="GO:0043565">
    <property type="term" value="F:sequence-specific DNA binding"/>
    <property type="evidence" value="ECO:0007669"/>
    <property type="project" value="InterPro"/>
</dbReference>
<keyword evidence="3" id="KW-0804">Transcription</keyword>
<dbReference type="Gene3D" id="1.10.10.60">
    <property type="entry name" value="Homeodomain-like"/>
    <property type="match status" value="2"/>
</dbReference>
<gene>
    <name evidence="5" type="ordered locus">Psta_4431</name>
</gene>
<dbReference type="OrthoDB" id="273555at2"/>
<keyword evidence="6" id="KW-1185">Reference proteome</keyword>
<dbReference type="SUPFAM" id="SSF46689">
    <property type="entry name" value="Homeodomain-like"/>
    <property type="match status" value="2"/>
</dbReference>
<dbReference type="PROSITE" id="PS01124">
    <property type="entry name" value="HTH_ARAC_FAMILY_2"/>
    <property type="match status" value="1"/>
</dbReference>
<dbReference type="GO" id="GO:0003700">
    <property type="term" value="F:DNA-binding transcription factor activity"/>
    <property type="evidence" value="ECO:0007669"/>
    <property type="project" value="InterPro"/>
</dbReference>
<dbReference type="eggNOG" id="COG1917">
    <property type="taxonomic scope" value="Bacteria"/>
</dbReference>
<dbReference type="InterPro" id="IPR050204">
    <property type="entry name" value="AraC_XylS_family_regulators"/>
</dbReference>
<organism evidence="5 6">
    <name type="scientific">Pirellula staleyi (strain ATCC 27377 / DSM 6068 / ICPB 4128)</name>
    <name type="common">Pirella staleyi</name>
    <dbReference type="NCBI Taxonomy" id="530564"/>
    <lineage>
        <taxon>Bacteria</taxon>
        <taxon>Pseudomonadati</taxon>
        <taxon>Planctomycetota</taxon>
        <taxon>Planctomycetia</taxon>
        <taxon>Pirellulales</taxon>
        <taxon>Pirellulaceae</taxon>
        <taxon>Pirellula</taxon>
    </lineage>
</organism>
<dbReference type="AlphaFoldDB" id="D2R5Z1"/>
<dbReference type="EMBL" id="CP001848">
    <property type="protein sequence ID" value="ADB19076.1"/>
    <property type="molecule type" value="Genomic_DNA"/>
</dbReference>
<dbReference type="InterPro" id="IPR009057">
    <property type="entry name" value="Homeodomain-like_sf"/>
</dbReference>
<dbReference type="SMART" id="SM00342">
    <property type="entry name" value="HTH_ARAC"/>
    <property type="match status" value="1"/>
</dbReference>
<dbReference type="HOGENOM" id="CLU_000445_88_16_0"/>
<sequence>MDMNSERLSTPTSAARLAEGVAVQRGIRPAGEGFGRHTHDFHSITVLLSSPGSSIWSYGDGKCRSIRPAAGDVFFCPANVTTAVRCEKAFESILLCLSPTLLGRLVGGVTLNNTAPAIMRKDSFIQRVVTSLADEVGRERKAGRELFASSLGTALCVHLSREYTNGSESYKTAARLSDEELARLDQHIVRNLDTPLTLEDLASVVGRSRFHFSRLFKASTGETPRQYVIRRRVERARELLCAGRAIVEVAAEVGFSSQSHLHSHIQRAFGCTPGQLVGRPSRP</sequence>
<evidence type="ECO:0000259" key="4">
    <source>
        <dbReference type="PROSITE" id="PS01124"/>
    </source>
</evidence>
<evidence type="ECO:0000256" key="2">
    <source>
        <dbReference type="ARBA" id="ARBA00023125"/>
    </source>
</evidence>
<evidence type="ECO:0000256" key="1">
    <source>
        <dbReference type="ARBA" id="ARBA00023015"/>
    </source>
</evidence>
<name>D2R5Z1_PIRSD</name>
<evidence type="ECO:0000256" key="3">
    <source>
        <dbReference type="ARBA" id="ARBA00023163"/>
    </source>
</evidence>
<reference evidence="5 6" key="1">
    <citation type="journal article" date="2009" name="Stand. Genomic Sci.">
        <title>Complete genome sequence of Pirellula staleyi type strain (ATCC 27377).</title>
        <authorList>
            <person name="Clum A."/>
            <person name="Tindall B.J."/>
            <person name="Sikorski J."/>
            <person name="Ivanova N."/>
            <person name="Mavrommatis K."/>
            <person name="Lucas S."/>
            <person name="Glavina del Rio T."/>
            <person name="Nolan M."/>
            <person name="Chen F."/>
            <person name="Tice H."/>
            <person name="Pitluck S."/>
            <person name="Cheng J.F."/>
            <person name="Chertkov O."/>
            <person name="Brettin T."/>
            <person name="Han C."/>
            <person name="Detter J.C."/>
            <person name="Kuske C."/>
            <person name="Bruce D."/>
            <person name="Goodwin L."/>
            <person name="Ovchinikova G."/>
            <person name="Pati A."/>
            <person name="Mikhailova N."/>
            <person name="Chen A."/>
            <person name="Palaniappan K."/>
            <person name="Land M."/>
            <person name="Hauser L."/>
            <person name="Chang Y.J."/>
            <person name="Jeffries C.D."/>
            <person name="Chain P."/>
            <person name="Rohde M."/>
            <person name="Goker M."/>
            <person name="Bristow J."/>
            <person name="Eisen J.A."/>
            <person name="Markowitz V."/>
            <person name="Hugenholtz P."/>
            <person name="Kyrpides N.C."/>
            <person name="Klenk H.P."/>
            <person name="Lapidus A."/>
        </authorList>
    </citation>
    <scope>NUCLEOTIDE SEQUENCE [LARGE SCALE GENOMIC DNA]</scope>
    <source>
        <strain evidence="6">ATCC 27377 / DSM 6068 / ICPB 4128</strain>
    </source>
</reference>
<dbReference type="eggNOG" id="COG2207">
    <property type="taxonomic scope" value="Bacteria"/>
</dbReference>